<name>A0ACC0LDK7_RHOML</name>
<protein>
    <submittedName>
        <fullName evidence="1">Uncharacterized protein</fullName>
    </submittedName>
</protein>
<comment type="caution">
    <text evidence="1">The sequence shown here is derived from an EMBL/GenBank/DDBJ whole genome shotgun (WGS) entry which is preliminary data.</text>
</comment>
<dbReference type="EMBL" id="CM046400">
    <property type="protein sequence ID" value="KAI8526422.1"/>
    <property type="molecule type" value="Genomic_DNA"/>
</dbReference>
<accession>A0ACC0LDK7</accession>
<evidence type="ECO:0000313" key="2">
    <source>
        <dbReference type="Proteomes" id="UP001062846"/>
    </source>
</evidence>
<organism evidence="1 2">
    <name type="scientific">Rhododendron molle</name>
    <name type="common">Chinese azalea</name>
    <name type="synonym">Azalea mollis</name>
    <dbReference type="NCBI Taxonomy" id="49168"/>
    <lineage>
        <taxon>Eukaryota</taxon>
        <taxon>Viridiplantae</taxon>
        <taxon>Streptophyta</taxon>
        <taxon>Embryophyta</taxon>
        <taxon>Tracheophyta</taxon>
        <taxon>Spermatophyta</taxon>
        <taxon>Magnoliopsida</taxon>
        <taxon>eudicotyledons</taxon>
        <taxon>Gunneridae</taxon>
        <taxon>Pentapetalae</taxon>
        <taxon>asterids</taxon>
        <taxon>Ericales</taxon>
        <taxon>Ericaceae</taxon>
        <taxon>Ericoideae</taxon>
        <taxon>Rhodoreae</taxon>
        <taxon>Rhododendron</taxon>
    </lineage>
</organism>
<gene>
    <name evidence="1" type="ORF">RHMOL_Rhmol13G0306300</name>
</gene>
<reference evidence="1" key="1">
    <citation type="submission" date="2022-02" db="EMBL/GenBank/DDBJ databases">
        <title>Plant Genome Project.</title>
        <authorList>
            <person name="Zhang R.-G."/>
        </authorList>
    </citation>
    <scope>NUCLEOTIDE SEQUENCE</scope>
    <source>
        <strain evidence="1">AT1</strain>
    </source>
</reference>
<proteinExistence type="predicted"/>
<dbReference type="Proteomes" id="UP001062846">
    <property type="component" value="Chromosome 13"/>
</dbReference>
<keyword evidence="2" id="KW-1185">Reference proteome</keyword>
<evidence type="ECO:0000313" key="1">
    <source>
        <dbReference type="EMBL" id="KAI8526422.1"/>
    </source>
</evidence>
<sequence length="982" mass="110695">MTVFQFIKGGFLGIYASSYIACNFVKEDSLIYRNSPMEKGINELEFDEFEELLGEIPNATSGTVTNPEESGLMNFSKDVKRVSLDLTNGSLSDEIQNDGILDEEKLSVHQIRQSHVKRVEQEEQPNLPDDQLLTSAFAALSFNGGATAEAAMHPLASFKPFQNQPILINGRLPPNVDSRAMFAPSFGSQNNSSSSFEILGAKRSFQELRKQPAGYCQPIENFSGSLPLTHGVPGYQIHGLEFPNFSDQRHYFLDTQSQLPYVHSQQLNQPDVTWMSMEEERYYRMHKQYLYMQQLRSQRLESQHSIRANGNVAARLTSQNLRQPHNELSDQEPMRNKATVSRSINLSSPVLSSGDFNKMQGLDKGGKLGFPEKILTRSHGLNSLRSVKFGSFVGNELLAEVNQNGRVLSNGNCHHSFPNSDAAFQLHSVSSRGLLSDSADLKLNSSRPLPQYNSVDEIAGRIYFLAKDQHGCRFLQKKFTEGTLEDVEKIFLEIIVHIVELMTDPFGNYLVQKLLEVCDEDQRMQILCAITRRCGDLVRISCDMHGTRAVQKVIETLKTREQCSMVVSSLKPGIVTVIKNMNGNHVAQRCLQYLMPEYCEFLFEAAIDNCVELATDRHGCCVLQKCLSHADGDQRHRLISEITSNALILSQDPFGNYVVQFIFEIHAPWATVDILDQLEGNYGDLSMQKYSSNVVEKCLKYAGEERRSCIIKELVNNPRLDQIMQDPYGNYVIQAALNNSKPYGLKFRKGRDGGTYIDAIAPGGSADKSGKFTVGDKVLATSAVFGDEIWAAAEYGRTMYTIRQRVGPLLMRMQKRYGKVDESGELTEKEIIRAERNSGVISDRVREIQMQNYVRKKEQKQQREMDLREGLKLYKNAKYEEALEKFESVLGSKPDPTEASVASYNVACCYSKLNQIQAGLSALKDALEAGFEDFKRMRTDPDLSNIRASEDFEPLMKRFDESFINENAINAIKSLFGIFNKK</sequence>